<reference evidence="4" key="2">
    <citation type="journal article" date="2023" name="Infect Dis Poverty">
        <title>Chromosome-scale genome of the human blood fluke Schistosoma mekongi and its implications for public health.</title>
        <authorList>
            <person name="Zhou M."/>
            <person name="Xu L."/>
            <person name="Xu D."/>
            <person name="Chen W."/>
            <person name="Khan J."/>
            <person name="Hu Y."/>
            <person name="Huang H."/>
            <person name="Wei H."/>
            <person name="Zhang Y."/>
            <person name="Chusongsang P."/>
            <person name="Tanasarnprasert K."/>
            <person name="Hu X."/>
            <person name="Limpanont Y."/>
            <person name="Lv Z."/>
        </authorList>
    </citation>
    <scope>NUCLEOTIDE SEQUENCE</scope>
    <source>
        <strain evidence="4">LV_2022a</strain>
    </source>
</reference>
<evidence type="ECO:0000256" key="1">
    <source>
        <dbReference type="ARBA" id="ARBA00007469"/>
    </source>
</evidence>
<dbReference type="EMBL" id="JALJAT010000008">
    <property type="protein sequence ID" value="KAK4467934.1"/>
    <property type="molecule type" value="Genomic_DNA"/>
</dbReference>
<comment type="caution">
    <text evidence="4">The sequence shown here is derived from an EMBL/GenBank/DDBJ whole genome shotgun (WGS) entry which is preliminary data.</text>
</comment>
<dbReference type="AlphaFoldDB" id="A0AAE2D1R0"/>
<keyword evidence="3" id="KW-0732">Signal</keyword>
<keyword evidence="5" id="KW-1185">Reference proteome</keyword>
<evidence type="ECO:0000256" key="2">
    <source>
        <dbReference type="RuleBase" id="RU004328"/>
    </source>
</evidence>
<dbReference type="InterPro" id="IPR001568">
    <property type="entry name" value="RNase_T2-like"/>
</dbReference>
<gene>
    <name evidence="4" type="ORF">MN116_008541</name>
</gene>
<sequence length="160" mass="18591">MSVLYSILLSVCYSLSYIQSSFKKTTTQFYIFRRIEYEINGPCAIEGPIILNERDYFNYSIAQLKNMNILKTLWSHRIMPSDTIPQSKTSFQNALEMEYKVNVTLMCTRSSDQANRKSLERIVICLTRGFIFTQCPPELGGQPVECPPQFMFPTYKHLTQ</sequence>
<feature type="chain" id="PRO_5042045553" evidence="3">
    <location>
        <begin position="19"/>
        <end position="160"/>
    </location>
</feature>
<dbReference type="GO" id="GO:0033897">
    <property type="term" value="F:ribonuclease T2 activity"/>
    <property type="evidence" value="ECO:0007669"/>
    <property type="project" value="InterPro"/>
</dbReference>
<protein>
    <submittedName>
        <fullName evidence="4">Uncharacterized protein</fullName>
    </submittedName>
</protein>
<feature type="signal peptide" evidence="3">
    <location>
        <begin position="1"/>
        <end position="18"/>
    </location>
</feature>
<dbReference type="Pfam" id="PF00445">
    <property type="entry name" value="Ribonuclease_T2"/>
    <property type="match status" value="1"/>
</dbReference>
<dbReference type="SUPFAM" id="SSF55895">
    <property type="entry name" value="Ribonuclease Rh-like"/>
    <property type="match status" value="1"/>
</dbReference>
<evidence type="ECO:0000313" key="5">
    <source>
        <dbReference type="Proteomes" id="UP001292079"/>
    </source>
</evidence>
<organism evidence="4 5">
    <name type="scientific">Schistosoma mekongi</name>
    <name type="common">Parasitic worm</name>
    <dbReference type="NCBI Taxonomy" id="38744"/>
    <lineage>
        <taxon>Eukaryota</taxon>
        <taxon>Metazoa</taxon>
        <taxon>Spiralia</taxon>
        <taxon>Lophotrochozoa</taxon>
        <taxon>Platyhelminthes</taxon>
        <taxon>Trematoda</taxon>
        <taxon>Digenea</taxon>
        <taxon>Strigeidida</taxon>
        <taxon>Schistosomatoidea</taxon>
        <taxon>Schistosomatidae</taxon>
        <taxon>Schistosoma</taxon>
    </lineage>
</organism>
<proteinExistence type="inferred from homology"/>
<accession>A0AAE2D1R0</accession>
<reference evidence="4" key="1">
    <citation type="submission" date="2022-04" db="EMBL/GenBank/DDBJ databases">
        <authorList>
            <person name="Xu L."/>
            <person name="Lv Z."/>
        </authorList>
    </citation>
    <scope>NUCLEOTIDE SEQUENCE</scope>
    <source>
        <strain evidence="4">LV_2022a</strain>
    </source>
</reference>
<dbReference type="Gene3D" id="3.90.730.10">
    <property type="entry name" value="Ribonuclease T2-like"/>
    <property type="match status" value="1"/>
</dbReference>
<dbReference type="Proteomes" id="UP001292079">
    <property type="component" value="Unassembled WGS sequence"/>
</dbReference>
<evidence type="ECO:0000256" key="3">
    <source>
        <dbReference type="SAM" id="SignalP"/>
    </source>
</evidence>
<dbReference type="InterPro" id="IPR036430">
    <property type="entry name" value="RNase_T2-like_sf"/>
</dbReference>
<evidence type="ECO:0000313" key="4">
    <source>
        <dbReference type="EMBL" id="KAK4467934.1"/>
    </source>
</evidence>
<name>A0AAE2D1R0_SCHME</name>
<dbReference type="GO" id="GO:0003723">
    <property type="term" value="F:RNA binding"/>
    <property type="evidence" value="ECO:0007669"/>
    <property type="project" value="InterPro"/>
</dbReference>
<comment type="similarity">
    <text evidence="1 2">Belongs to the RNase T2 family.</text>
</comment>